<feature type="compositionally biased region" description="Basic residues" evidence="1">
    <location>
        <begin position="75"/>
        <end position="96"/>
    </location>
</feature>
<accession>A0A5P1EC86</accession>
<reference evidence="3" key="1">
    <citation type="journal article" date="2017" name="Nat. Commun.">
        <title>The asparagus genome sheds light on the origin and evolution of a young Y chromosome.</title>
        <authorList>
            <person name="Harkess A."/>
            <person name="Zhou J."/>
            <person name="Xu C."/>
            <person name="Bowers J.E."/>
            <person name="Van der Hulst R."/>
            <person name="Ayyampalayam S."/>
            <person name="Mercati F."/>
            <person name="Riccardi P."/>
            <person name="McKain M.R."/>
            <person name="Kakrana A."/>
            <person name="Tang H."/>
            <person name="Ray J."/>
            <person name="Groenendijk J."/>
            <person name="Arikit S."/>
            <person name="Mathioni S.M."/>
            <person name="Nakano M."/>
            <person name="Shan H."/>
            <person name="Telgmann-Rauber A."/>
            <person name="Kanno A."/>
            <person name="Yue Z."/>
            <person name="Chen H."/>
            <person name="Li W."/>
            <person name="Chen Y."/>
            <person name="Xu X."/>
            <person name="Zhang Y."/>
            <person name="Luo S."/>
            <person name="Chen H."/>
            <person name="Gao J."/>
            <person name="Mao Z."/>
            <person name="Pires J.C."/>
            <person name="Luo M."/>
            <person name="Kudrna D."/>
            <person name="Wing R.A."/>
            <person name="Meyers B.C."/>
            <person name="Yi K."/>
            <person name="Kong H."/>
            <person name="Lavrijsen P."/>
            <person name="Sunseri F."/>
            <person name="Falavigna A."/>
            <person name="Ye Y."/>
            <person name="Leebens-Mack J.H."/>
            <person name="Chen G."/>
        </authorList>
    </citation>
    <scope>NUCLEOTIDE SEQUENCE [LARGE SCALE GENOMIC DNA]</scope>
    <source>
        <strain evidence="3">cv. DH0086</strain>
    </source>
</reference>
<protein>
    <submittedName>
        <fullName evidence="2">Uncharacterized protein</fullName>
    </submittedName>
</protein>
<gene>
    <name evidence="2" type="ORF">A4U43_C07F15400</name>
</gene>
<evidence type="ECO:0000313" key="2">
    <source>
        <dbReference type="EMBL" id="ONK63462.1"/>
    </source>
</evidence>
<dbReference type="Gramene" id="ONK63462">
    <property type="protein sequence ID" value="ONK63462"/>
    <property type="gene ID" value="A4U43_C07F15400"/>
</dbReference>
<keyword evidence="3" id="KW-1185">Reference proteome</keyword>
<dbReference type="Proteomes" id="UP000243459">
    <property type="component" value="Chromosome 7"/>
</dbReference>
<evidence type="ECO:0000313" key="3">
    <source>
        <dbReference type="Proteomes" id="UP000243459"/>
    </source>
</evidence>
<dbReference type="EMBL" id="CM007387">
    <property type="protein sequence ID" value="ONK63462.1"/>
    <property type="molecule type" value="Genomic_DNA"/>
</dbReference>
<feature type="region of interest" description="Disordered" evidence="1">
    <location>
        <begin position="40"/>
        <end position="98"/>
    </location>
</feature>
<evidence type="ECO:0000256" key="1">
    <source>
        <dbReference type="SAM" id="MobiDB-lite"/>
    </source>
</evidence>
<sequence>MDLVEECSKSNLEEWEEEKNIEAVKKMEPFDVDREKINGEMGFEEDSEPNIPVQTTPSLKKHRSPSPEAAEGDAKRRKHHNHCHHHHRHHRHRHIMKDKEKIVEDGKVEGGVLDSNRMVEDGELVGNCKTWPLKNSCREVVENSR</sequence>
<name>A0A5P1EC86_ASPOF</name>
<organism evidence="2 3">
    <name type="scientific">Asparagus officinalis</name>
    <name type="common">Garden asparagus</name>
    <dbReference type="NCBI Taxonomy" id="4686"/>
    <lineage>
        <taxon>Eukaryota</taxon>
        <taxon>Viridiplantae</taxon>
        <taxon>Streptophyta</taxon>
        <taxon>Embryophyta</taxon>
        <taxon>Tracheophyta</taxon>
        <taxon>Spermatophyta</taxon>
        <taxon>Magnoliopsida</taxon>
        <taxon>Liliopsida</taxon>
        <taxon>Asparagales</taxon>
        <taxon>Asparagaceae</taxon>
        <taxon>Asparagoideae</taxon>
        <taxon>Asparagus</taxon>
    </lineage>
</organism>
<dbReference type="AlphaFoldDB" id="A0A5P1EC86"/>
<proteinExistence type="predicted"/>